<dbReference type="AlphaFoldDB" id="A0AAU7CA82"/>
<name>A0AAU7CA82_9BACT</name>
<protein>
    <submittedName>
        <fullName evidence="4">CBS domain-containing protein</fullName>
    </submittedName>
</protein>
<keyword evidence="1 2" id="KW-0129">CBS domain</keyword>
<evidence type="ECO:0000256" key="1">
    <source>
        <dbReference type="ARBA" id="ARBA00023122"/>
    </source>
</evidence>
<reference evidence="4" key="1">
    <citation type="submission" date="2024-05" db="EMBL/GenBank/DDBJ databases">
        <title>Planctomycetes of the genus Singulisphaera possess chitinolytic capabilities.</title>
        <authorList>
            <person name="Ivanova A."/>
        </authorList>
    </citation>
    <scope>NUCLEOTIDE SEQUENCE</scope>
    <source>
        <strain evidence="4">Ch08T</strain>
    </source>
</reference>
<dbReference type="InterPro" id="IPR000644">
    <property type="entry name" value="CBS_dom"/>
</dbReference>
<dbReference type="SMART" id="SM00116">
    <property type="entry name" value="CBS"/>
    <property type="match status" value="2"/>
</dbReference>
<dbReference type="Gene3D" id="3.10.580.10">
    <property type="entry name" value="CBS-domain"/>
    <property type="match status" value="1"/>
</dbReference>
<sequence>MKALEIMVQPVVTIRRDTSLEEAARIMLNNRFGCLPVVDDSGRLCGIVTESDFAAKERGIPFSTLFLPQVLNEWIPLQGIERIYQAARTTPVSTIMGTDPASVSEETSVEEVVKQMLYRDINHVPVIRDGIPVGIISRHDLLRIMIADAESG</sequence>
<accession>A0AAU7CA82</accession>
<organism evidence="4">
    <name type="scientific">Singulisphaera sp. Ch08</name>
    <dbReference type="NCBI Taxonomy" id="3120278"/>
    <lineage>
        <taxon>Bacteria</taxon>
        <taxon>Pseudomonadati</taxon>
        <taxon>Planctomycetota</taxon>
        <taxon>Planctomycetia</taxon>
        <taxon>Isosphaerales</taxon>
        <taxon>Isosphaeraceae</taxon>
        <taxon>Singulisphaera</taxon>
    </lineage>
</organism>
<dbReference type="PANTHER" id="PTHR43080">
    <property type="entry name" value="CBS DOMAIN-CONTAINING PROTEIN CBSX3, MITOCHONDRIAL"/>
    <property type="match status" value="1"/>
</dbReference>
<feature type="domain" description="CBS" evidence="3">
    <location>
        <begin position="7"/>
        <end position="64"/>
    </location>
</feature>
<evidence type="ECO:0000256" key="2">
    <source>
        <dbReference type="PROSITE-ProRule" id="PRU00703"/>
    </source>
</evidence>
<dbReference type="PROSITE" id="PS51371">
    <property type="entry name" value="CBS"/>
    <property type="match status" value="2"/>
</dbReference>
<evidence type="ECO:0000259" key="3">
    <source>
        <dbReference type="PROSITE" id="PS51371"/>
    </source>
</evidence>
<dbReference type="Pfam" id="PF00571">
    <property type="entry name" value="CBS"/>
    <property type="match status" value="2"/>
</dbReference>
<feature type="domain" description="CBS" evidence="3">
    <location>
        <begin position="96"/>
        <end position="151"/>
    </location>
</feature>
<dbReference type="EMBL" id="CP155447">
    <property type="protein sequence ID" value="XBH01862.1"/>
    <property type="molecule type" value="Genomic_DNA"/>
</dbReference>
<gene>
    <name evidence="4" type="ORF">V5E97_26415</name>
</gene>
<dbReference type="InterPro" id="IPR046342">
    <property type="entry name" value="CBS_dom_sf"/>
</dbReference>
<dbReference type="InterPro" id="IPR051257">
    <property type="entry name" value="Diverse_CBS-Domain"/>
</dbReference>
<dbReference type="SUPFAM" id="SSF54631">
    <property type="entry name" value="CBS-domain pair"/>
    <property type="match status" value="1"/>
</dbReference>
<dbReference type="RefSeq" id="WP_406694607.1">
    <property type="nucleotide sequence ID" value="NZ_CP155447.1"/>
</dbReference>
<dbReference type="CDD" id="cd04586">
    <property type="entry name" value="CBS_pair_BON_assoc"/>
    <property type="match status" value="1"/>
</dbReference>
<proteinExistence type="predicted"/>
<evidence type="ECO:0000313" key="4">
    <source>
        <dbReference type="EMBL" id="XBH01862.1"/>
    </source>
</evidence>
<dbReference type="PANTHER" id="PTHR43080:SF26">
    <property type="entry name" value="REGULATORY PROTEIN"/>
    <property type="match status" value="1"/>
</dbReference>